<feature type="transmembrane region" description="Helical" evidence="7">
    <location>
        <begin position="293"/>
        <end position="316"/>
    </location>
</feature>
<feature type="transmembrane region" description="Helical" evidence="7">
    <location>
        <begin position="85"/>
        <end position="107"/>
    </location>
</feature>
<evidence type="ECO:0000256" key="1">
    <source>
        <dbReference type="ARBA" id="ARBA00004141"/>
    </source>
</evidence>
<dbReference type="Gene3D" id="1.20.1530.20">
    <property type="match status" value="1"/>
</dbReference>
<gene>
    <name evidence="9" type="ORF">LJ207_08330</name>
</gene>
<feature type="transmembrane region" description="Helical" evidence="7">
    <location>
        <begin position="145"/>
        <end position="170"/>
    </location>
</feature>
<keyword evidence="5 7" id="KW-1133">Transmembrane helix</keyword>
<comment type="subcellular location">
    <subcellularLocation>
        <location evidence="1">Membrane</location>
        <topology evidence="1">Multi-pass membrane protein</topology>
    </subcellularLocation>
</comment>
<feature type="domain" description="Cation/H+ exchanger transmembrane" evidence="8">
    <location>
        <begin position="21"/>
        <end position="366"/>
    </location>
</feature>
<comment type="similarity">
    <text evidence="2">Belongs to the monovalent cation:proton antiporter 2 (CPA2) transporter (TC 2.A.37) family.</text>
</comment>
<comment type="caution">
    <text evidence="9">The sequence shown here is derived from an EMBL/GenBank/DDBJ whole genome shotgun (WGS) entry which is preliminary data.</text>
</comment>
<keyword evidence="4 7" id="KW-0812">Transmembrane</keyword>
<feature type="transmembrane region" description="Helical" evidence="7">
    <location>
        <begin position="269"/>
        <end position="286"/>
    </location>
</feature>
<evidence type="ECO:0000256" key="7">
    <source>
        <dbReference type="SAM" id="Phobius"/>
    </source>
</evidence>
<evidence type="ECO:0000256" key="2">
    <source>
        <dbReference type="ARBA" id="ARBA00005551"/>
    </source>
</evidence>
<evidence type="ECO:0000256" key="5">
    <source>
        <dbReference type="ARBA" id="ARBA00022989"/>
    </source>
</evidence>
<dbReference type="GO" id="GO:1902600">
    <property type="term" value="P:proton transmembrane transport"/>
    <property type="evidence" value="ECO:0007669"/>
    <property type="project" value="InterPro"/>
</dbReference>
<dbReference type="PANTHER" id="PTHR42751">
    <property type="entry name" value="SODIUM/HYDROGEN EXCHANGER FAMILY/TRKA DOMAIN PROTEIN"/>
    <property type="match status" value="1"/>
</dbReference>
<dbReference type="RefSeq" id="WP_229345970.1">
    <property type="nucleotide sequence ID" value="NZ_JAJFAT010000010.1"/>
</dbReference>
<dbReference type="GO" id="GO:0015297">
    <property type="term" value="F:antiporter activity"/>
    <property type="evidence" value="ECO:0007669"/>
    <property type="project" value="InterPro"/>
</dbReference>
<evidence type="ECO:0000256" key="3">
    <source>
        <dbReference type="ARBA" id="ARBA00022448"/>
    </source>
</evidence>
<dbReference type="GO" id="GO:0016020">
    <property type="term" value="C:membrane"/>
    <property type="evidence" value="ECO:0007669"/>
    <property type="project" value="UniProtKB-SubCell"/>
</dbReference>
<organism evidence="9 10">
    <name type="scientific">Halanaerobium polyolivorans</name>
    <dbReference type="NCBI Taxonomy" id="2886943"/>
    <lineage>
        <taxon>Bacteria</taxon>
        <taxon>Bacillati</taxon>
        <taxon>Bacillota</taxon>
        <taxon>Clostridia</taxon>
        <taxon>Halanaerobiales</taxon>
        <taxon>Halanaerobiaceae</taxon>
        <taxon>Halanaerobium</taxon>
    </lineage>
</organism>
<evidence type="ECO:0000259" key="8">
    <source>
        <dbReference type="Pfam" id="PF00999"/>
    </source>
</evidence>
<dbReference type="InterPro" id="IPR006153">
    <property type="entry name" value="Cation/H_exchanger_TM"/>
</dbReference>
<feature type="transmembrane region" description="Helical" evidence="7">
    <location>
        <begin position="336"/>
        <end position="367"/>
    </location>
</feature>
<dbReference type="PANTHER" id="PTHR42751:SF6">
    <property type="entry name" value="CONSERVED INTEGRAL MEMBRANE TRANSPORT PROTEIN-RELATED"/>
    <property type="match status" value="1"/>
</dbReference>
<dbReference type="Proteomes" id="UP001199296">
    <property type="component" value="Unassembled WGS sequence"/>
</dbReference>
<evidence type="ECO:0000313" key="10">
    <source>
        <dbReference type="Proteomes" id="UP001199296"/>
    </source>
</evidence>
<evidence type="ECO:0000256" key="4">
    <source>
        <dbReference type="ARBA" id="ARBA00022692"/>
    </source>
</evidence>
<evidence type="ECO:0000256" key="6">
    <source>
        <dbReference type="ARBA" id="ARBA00023136"/>
    </source>
</evidence>
<dbReference type="AlphaFoldDB" id="A0AAW4X0K4"/>
<feature type="transmembrane region" description="Helical" evidence="7">
    <location>
        <begin position="216"/>
        <end position="249"/>
    </location>
</feature>
<name>A0AAW4X0K4_9FIRM</name>
<keyword evidence="10" id="KW-1185">Reference proteome</keyword>
<feature type="transmembrane region" description="Helical" evidence="7">
    <location>
        <begin position="113"/>
        <end position="133"/>
    </location>
</feature>
<feature type="transmembrane region" description="Helical" evidence="7">
    <location>
        <begin position="31"/>
        <end position="49"/>
    </location>
</feature>
<feature type="transmembrane region" description="Helical" evidence="7">
    <location>
        <begin position="55"/>
        <end position="73"/>
    </location>
</feature>
<sequence>MLVLDYPILLDLGIKTLIFAFVLLGCLKLKITTVPVFILVGLVLSPVIIREGALLGIAETGIVLLFFLLGLEYPLSKMIKIAKKIWFGGVLDLGINLIFPMLVAYFFSLSWPAAFLLGGVTYASSSSITLKMLEDKKRFANPESDYMIALLIFEDIIAPVAVTLITVLYVQGDFTLITGAGVIARVIALIGFSLILAKFLFARFADQFDHRLNEQFVLLFGASMALIFSGLALLLGLSELLGAFLAGVMLSELEHPEKFDKVILPVRNITLPFFFVWFGAGIELGAGILSIPLLAFLLVWAIIGKIIVGIIGGKAFGLSKKAAIRGGFSLVQRGEFSVVIAALAAAELRSFSGIYIVLTAFIGMLFFTKASSWTNYITAKTK</sequence>
<dbReference type="InterPro" id="IPR038770">
    <property type="entry name" value="Na+/solute_symporter_sf"/>
</dbReference>
<keyword evidence="3" id="KW-0813">Transport</keyword>
<evidence type="ECO:0000313" key="9">
    <source>
        <dbReference type="EMBL" id="MCC3145328.1"/>
    </source>
</evidence>
<accession>A0AAW4X0K4</accession>
<dbReference type="Pfam" id="PF00999">
    <property type="entry name" value="Na_H_Exchanger"/>
    <property type="match status" value="1"/>
</dbReference>
<feature type="transmembrane region" description="Helical" evidence="7">
    <location>
        <begin position="182"/>
        <end position="204"/>
    </location>
</feature>
<reference evidence="9 10" key="1">
    <citation type="submission" date="2021-10" db="EMBL/GenBank/DDBJ databases">
        <authorList>
            <person name="Grouzdev D.S."/>
            <person name="Pantiukh K.S."/>
            <person name="Krutkina M.S."/>
        </authorList>
    </citation>
    <scope>NUCLEOTIDE SEQUENCE [LARGE SCALE GENOMIC DNA]</scope>
    <source>
        <strain evidence="9 10">Z-7514</strain>
    </source>
</reference>
<proteinExistence type="inferred from homology"/>
<keyword evidence="6 7" id="KW-0472">Membrane</keyword>
<protein>
    <submittedName>
        <fullName evidence="9">Cation:proton antiporter</fullName>
    </submittedName>
</protein>
<dbReference type="EMBL" id="JAJFAT010000010">
    <property type="protein sequence ID" value="MCC3145328.1"/>
    <property type="molecule type" value="Genomic_DNA"/>
</dbReference>